<protein>
    <submittedName>
        <fullName evidence="1">Type VI secretion protein</fullName>
    </submittedName>
</protein>
<dbReference type="PANTHER" id="PTHR35566:SF1">
    <property type="entry name" value="TYPE VI SECRETION SYSTEM BASEPLATE COMPONENT TSSK1"/>
    <property type="match status" value="1"/>
</dbReference>
<accession>A0A0J5KD37</accession>
<evidence type="ECO:0000313" key="2">
    <source>
        <dbReference type="Proteomes" id="UP000036196"/>
    </source>
</evidence>
<dbReference type="Proteomes" id="UP000036196">
    <property type="component" value="Unassembled WGS sequence"/>
</dbReference>
<gene>
    <name evidence="1" type="ORF">ABW06_25710</name>
</gene>
<dbReference type="AlphaFoldDB" id="A0A0J5KD37"/>
<evidence type="ECO:0000313" key="1">
    <source>
        <dbReference type="EMBL" id="KMK04129.1"/>
    </source>
</evidence>
<dbReference type="Pfam" id="PF05936">
    <property type="entry name" value="T6SS_VasE"/>
    <property type="match status" value="1"/>
</dbReference>
<dbReference type="PANTHER" id="PTHR35566">
    <property type="entry name" value="BLR3599 PROTEIN"/>
    <property type="match status" value="1"/>
</dbReference>
<organism evidence="1 2">
    <name type="scientific">Pluralibacter gergoviae</name>
    <name type="common">Enterobacter gergoviae</name>
    <dbReference type="NCBI Taxonomy" id="61647"/>
    <lineage>
        <taxon>Bacteria</taxon>
        <taxon>Pseudomonadati</taxon>
        <taxon>Pseudomonadota</taxon>
        <taxon>Gammaproteobacteria</taxon>
        <taxon>Enterobacterales</taxon>
        <taxon>Enterobacteriaceae</taxon>
        <taxon>Pluralibacter</taxon>
    </lineage>
</organism>
<keyword evidence="2" id="KW-1185">Reference proteome</keyword>
<dbReference type="EMBL" id="LDZF01000067">
    <property type="protein sequence ID" value="KMK04129.1"/>
    <property type="molecule type" value="Genomic_DNA"/>
</dbReference>
<comment type="caution">
    <text evidence="1">The sequence shown here is derived from an EMBL/GenBank/DDBJ whole genome shotgun (WGS) entry which is preliminary data.</text>
</comment>
<reference evidence="1 2" key="1">
    <citation type="submission" date="2015-05" db="EMBL/GenBank/DDBJ databases">
        <title>Genome sequences of Pluralibacter gergoviae.</title>
        <authorList>
            <person name="Greninger A.L."/>
            <person name="Miller S."/>
        </authorList>
    </citation>
    <scope>NUCLEOTIDE SEQUENCE [LARGE SCALE GENOMIC DNA]</scope>
    <source>
        <strain evidence="1 2">JS81F13</strain>
    </source>
</reference>
<sequence>MKIYRPLWNEGALLSPQQFQQQSDWEAFRSAGVAALASPFAWGIEKAEFDEALLASGLMQMLQLRLWLADGTLIDAHSSDLPPEPRELNAEATAGKDAVIVVIALPLMQPGIVNVQSGEGQAERPLRYREEWVSVQDAFGPEEESMAVARFNFSLRFAHENNESWRVCPVARLIRNGQGGWRQDPAFIPPLVFFSASPTLKERLTLLNRQLRSRRQRLMSMRRESNERLADFAVADVSLFWLLNALNSHARVLQEYEHYPDRHPEIVWAELARLAGSMLTFSLDSDPDAIPGYDHADLSNTFPPLFDLIATLLEASLPSRVIALEMSRPDRQTWKASLHDVRLREEADLYLSVRSDVPAWQVAEKFPALCQAGSPDEVNTIYGAVLRGIPLIPVSRVPAALPVRMENQYFALDMESTAAREMLEQGVCLFYVPELLGALELELFAVLRS</sequence>
<name>A0A0J5KD37_PLUGE</name>
<dbReference type="RefSeq" id="WP_048281198.1">
    <property type="nucleotide sequence ID" value="NZ_LDZF01000067.1"/>
</dbReference>
<dbReference type="PATRIC" id="fig|61647.15.peg.4938"/>
<proteinExistence type="predicted"/>
<dbReference type="InterPro" id="IPR010263">
    <property type="entry name" value="T6SS_TssK"/>
</dbReference>
<dbReference type="NCBIfam" id="TIGR03353">
    <property type="entry name" value="VI_chp_4"/>
    <property type="match status" value="1"/>
</dbReference>